<dbReference type="EMBL" id="BORR01000016">
    <property type="protein sequence ID" value="GIO38970.1"/>
    <property type="molecule type" value="Genomic_DNA"/>
</dbReference>
<keyword evidence="2" id="KW-1185">Reference proteome</keyword>
<evidence type="ECO:0000313" key="2">
    <source>
        <dbReference type="Proteomes" id="UP000681162"/>
    </source>
</evidence>
<name>A0A919XY29_9BACL</name>
<evidence type="ECO:0000313" key="1">
    <source>
        <dbReference type="EMBL" id="GIO38970.1"/>
    </source>
</evidence>
<reference evidence="1 2" key="1">
    <citation type="submission" date="2021-03" db="EMBL/GenBank/DDBJ databases">
        <title>Antimicrobial resistance genes in bacteria isolated from Japanese honey, and their potential for conferring macrolide and lincosamide resistance in the American foulbrood pathogen Paenibacillus larvae.</title>
        <authorList>
            <person name="Okamoto M."/>
            <person name="Kumagai M."/>
            <person name="Kanamori H."/>
            <person name="Takamatsu D."/>
        </authorList>
    </citation>
    <scope>NUCLEOTIDE SEQUENCE [LARGE SCALE GENOMIC DNA]</scope>
    <source>
        <strain evidence="1 2">J41TS12</strain>
    </source>
</reference>
<proteinExistence type="predicted"/>
<gene>
    <name evidence="1" type="ORF">J41TS12_38310</name>
</gene>
<comment type="caution">
    <text evidence="1">The sequence shown here is derived from an EMBL/GenBank/DDBJ whole genome shotgun (WGS) entry which is preliminary data.</text>
</comment>
<sequence>MMYKLAEGRDCVPAPYTNNKRFGLTRPSHILKIARARDFAYGLTKDELERAVYEASLTATIPSQAHWKEDADCPR</sequence>
<accession>A0A919XY29</accession>
<dbReference type="AlphaFoldDB" id="A0A919XY29"/>
<dbReference type="Proteomes" id="UP000681162">
    <property type="component" value="Unassembled WGS sequence"/>
</dbReference>
<protein>
    <submittedName>
        <fullName evidence="1">Uncharacterized protein</fullName>
    </submittedName>
</protein>
<organism evidence="1 2">
    <name type="scientific">Paenibacillus antibioticophila</name>
    <dbReference type="NCBI Taxonomy" id="1274374"/>
    <lineage>
        <taxon>Bacteria</taxon>
        <taxon>Bacillati</taxon>
        <taxon>Bacillota</taxon>
        <taxon>Bacilli</taxon>
        <taxon>Bacillales</taxon>
        <taxon>Paenibacillaceae</taxon>
        <taxon>Paenibacillus</taxon>
    </lineage>
</organism>